<evidence type="ECO:0000313" key="2">
    <source>
        <dbReference type="Proteomes" id="UP000076154"/>
    </source>
</evidence>
<comment type="caution">
    <text evidence="1">The sequence shown here is derived from an EMBL/GenBank/DDBJ whole genome shotgun (WGS) entry which is preliminary data.</text>
</comment>
<organism evidence="1 2">
    <name type="scientific">Hypsizygus marmoreus</name>
    <name type="common">White beech mushroom</name>
    <name type="synonym">Agaricus marmoreus</name>
    <dbReference type="NCBI Taxonomy" id="39966"/>
    <lineage>
        <taxon>Eukaryota</taxon>
        <taxon>Fungi</taxon>
        <taxon>Dikarya</taxon>
        <taxon>Basidiomycota</taxon>
        <taxon>Agaricomycotina</taxon>
        <taxon>Agaricomycetes</taxon>
        <taxon>Agaricomycetidae</taxon>
        <taxon>Agaricales</taxon>
        <taxon>Tricholomatineae</taxon>
        <taxon>Lyophyllaceae</taxon>
        <taxon>Hypsizygus</taxon>
    </lineage>
</organism>
<dbReference type="AlphaFoldDB" id="A0A369JFD2"/>
<evidence type="ECO:0000313" key="1">
    <source>
        <dbReference type="EMBL" id="RDB20618.1"/>
    </source>
</evidence>
<reference evidence="1" key="1">
    <citation type="submission" date="2018-04" db="EMBL/GenBank/DDBJ databases">
        <title>Whole genome sequencing of Hypsizygus marmoreus.</title>
        <authorList>
            <person name="Choi I.-G."/>
            <person name="Min B."/>
            <person name="Kim J.-G."/>
            <person name="Kim S."/>
            <person name="Oh Y.-L."/>
            <person name="Kong W.-S."/>
            <person name="Park H."/>
            <person name="Jeong J."/>
            <person name="Song E.-S."/>
        </authorList>
    </citation>
    <scope>NUCLEOTIDE SEQUENCE [LARGE SCALE GENOMIC DNA]</scope>
    <source>
        <strain evidence="1">51987-8</strain>
    </source>
</reference>
<sequence length="347" mass="39804">MPKRAKYILGRIANVTKGARNFIERHSLRKKRRTTQDEEKENDVQAIHNEGIVRMPVNHDQNVFLASPSHTAQLFFSSVNLKVPISAPETFMSQYALPPPRIPESVSQIEDHESVLAFHNTLDDLRDLDMSTITESPLNGECPNQAEPTDLTDKIHDRKLHEAPTVEKAMKALNDLKDKLQGPSKGKGEGYKPPNLDTFNESMLVNENLAADINLYLQELGTHITAMKAVQFLAWPEVKEKHGITKPILERTAQRYLQALGFHFMPAKKGQYDADRYECEDVVTYHDKKFIPKLEELQARMQNFVDGNPEYGPYLTAVLIMLWLYNETIFYAHDCCRKTWYHKDEPA</sequence>
<name>A0A369JFD2_HYPMA</name>
<dbReference type="InParanoid" id="A0A369JFD2"/>
<dbReference type="Proteomes" id="UP000076154">
    <property type="component" value="Unassembled WGS sequence"/>
</dbReference>
<gene>
    <name evidence="1" type="ORF">Hypma_012316</name>
</gene>
<accession>A0A369JFD2</accession>
<dbReference type="OrthoDB" id="6511194at2759"/>
<dbReference type="EMBL" id="LUEZ02000058">
    <property type="protein sequence ID" value="RDB20618.1"/>
    <property type="molecule type" value="Genomic_DNA"/>
</dbReference>
<protein>
    <submittedName>
        <fullName evidence="1">Uncharacterized protein</fullName>
    </submittedName>
</protein>
<proteinExistence type="predicted"/>
<keyword evidence="2" id="KW-1185">Reference proteome</keyword>